<evidence type="ECO:0000256" key="2">
    <source>
        <dbReference type="SAM" id="Phobius"/>
    </source>
</evidence>
<dbReference type="InterPro" id="IPR041033">
    <property type="entry name" value="SpaA_PFL_dom_1"/>
</dbReference>
<dbReference type="InterPro" id="IPR055382">
    <property type="entry name" value="DUF7601"/>
</dbReference>
<dbReference type="Proteomes" id="UP000309454">
    <property type="component" value="Unassembled WGS sequence"/>
</dbReference>
<feature type="compositionally biased region" description="Acidic residues" evidence="1">
    <location>
        <begin position="1400"/>
        <end position="1418"/>
    </location>
</feature>
<dbReference type="Pfam" id="PF17802">
    <property type="entry name" value="SpaA"/>
    <property type="match status" value="1"/>
</dbReference>
<evidence type="ECO:0000256" key="1">
    <source>
        <dbReference type="SAM" id="MobiDB-lite"/>
    </source>
</evidence>
<keyword evidence="2" id="KW-0472">Membrane</keyword>
<keyword evidence="6" id="KW-1185">Reference proteome</keyword>
<proteinExistence type="predicted"/>
<name>A0A4T9T8F3_9ACTN</name>
<accession>A0A4T9T8F3</accession>
<keyword evidence="2" id="KW-1133">Transmembrane helix</keyword>
<evidence type="ECO:0000259" key="4">
    <source>
        <dbReference type="Pfam" id="PF24547"/>
    </source>
</evidence>
<evidence type="ECO:0000313" key="5">
    <source>
        <dbReference type="EMBL" id="TJW11284.1"/>
    </source>
</evidence>
<reference evidence="5 6" key="1">
    <citation type="submission" date="2019-04" db="EMBL/GenBank/DDBJ databases">
        <title>Microbes associate with the intestines of laboratory mice.</title>
        <authorList>
            <person name="Navarre W."/>
            <person name="Wong E."/>
            <person name="Huang K.C."/>
            <person name="Tropini C."/>
            <person name="Ng K."/>
            <person name="Yu B."/>
        </authorList>
    </citation>
    <scope>NUCLEOTIDE SEQUENCE [LARGE SCALE GENOMIC DNA]</scope>
    <source>
        <strain evidence="5 6">NM48_B13</strain>
    </source>
</reference>
<dbReference type="Gene3D" id="2.60.40.10">
    <property type="entry name" value="Immunoglobulins"/>
    <property type="match status" value="2"/>
</dbReference>
<dbReference type="NCBIfam" id="TIGR02148">
    <property type="entry name" value="Fibro_Slime"/>
    <property type="match status" value="1"/>
</dbReference>
<feature type="region of interest" description="Disordered" evidence="1">
    <location>
        <begin position="1388"/>
        <end position="1431"/>
    </location>
</feature>
<keyword evidence="2" id="KW-0812">Transmembrane</keyword>
<feature type="domain" description="SpaA-like prealbumin fold" evidence="3">
    <location>
        <begin position="624"/>
        <end position="736"/>
    </location>
</feature>
<sequence>MSETHIISRNWKHKKHRTTQALAVVVSLTLALSLFGAAGLPAFAEPGADEFETPISDVLMNEADETTGNEFAQTPPHSLNSDSGEQSQPQDEGEAIGAEEAKANEVPDEDETILDIPTVTDLSDEDESPSARTSAPSISDAALAKHVVEGVNPENTVVNLFNYSTGVFRDSSWRPDLNGSDTISATGNATPAVNYQTWLNNSTGINYGHLLTFGDGMRHLGYWNQGIVASYGDIALERPGMQNIVAPLLTDGYPSINDDETSVGPNGAELGGYNSNPPLYSTAWRTLTSGGIPYKEMIYWNAGPDFQASGKGTFENPRFNPVKATNVSKAVQARVVKPGLDSSDNGEDGTYTLTPEQLSLKYLFDPAVPHGGKKSYSNVTGLFQVDDEGYYYYNMRDNFAEFVNAPTTIDGEASSGHFVLYDAPAGLRTDGTDSVGNFFPFNKAADVFSEKDGKLVNLLNASNSYEETAASKPFADHHLGMTMETNFRQPVKGLVGGKPMTFEFVGDDDVWVFIDDVLVLDLGGIHSELYGTIDFSTGDVNLGTAFNSNGKIYDADGNYITEPVIKTTIKDMFTRAGKADGTQWNGNAFASSTSHTLKMFYLERGNYDSSIAVRFNLQQALYQQIKKVDQDGKPLEGAEFELYSVETPAGINAQNASTVELADVTPKKLEATVTTDANGEAKFVDNVTSRGDKLEPFNFADRYNADTQEGLLYILREKKAPDGYKPLPTDMLVRFDPERTILIVNNRYQTGAYASFNSYVNGITGSTFYGQVGEDGGLVEHIPGTPPVSEETQKNGLVVTVPMLKKQTGNKLWLPLYGDNLTGFQTVEYPEDVNLDDPAQYRLAARKVTLKAALMQAATAYASDGQAWHLNWDNESKRLTATLENLPGRADRYLNTNPEGDMRMFYAIITPEALAKTLGETEAVIASMSADEKYRALGEMAYNILNHTNSTSAPEFQELIDTINPGTASSTYDQRGYTPLDSRQFIRNFRSVLYIPNEQRQLRVVKVDQNGNRVNGVQFGLFASEEAAKAGTAPIAKGVTSLVEGQEGMLIFEPEESHTLHSEGFGNGYANMSWPAGSADGTVATYYLKELSAPDGFTINETIIPVKVGIYSIYADAGVANDGVSVMAGVGKLTQTMVKFAADGDVNITLRDITAFAQKQASDSFTMAGWQDDLLAETDGLEVPRFMNLHYGQNATIDYGLSDADGGKLYEPFFVTDEGFIRTRVQQNLHAHDDPSDPEHSDSNADDLLDMDITSLFSLINTVVVTDTDTNVPKAGKLQVSKAVEGDNLTTNDYRHLFHFRLEFFGPDGNALEDSFSFYGTDRTGRVKSGQVLPLHHNEAVTILGVPEGTTYRVTEIDGNKDGYTVLPAIEQSAEVTGEDLYEANFVNTRNPVTPPDNPNGDDPDDDPQGGDGSEGDDPTNTGKLLPRTGDSPMLPTVIGAMAVAAAVALVSRCRLRQQRQLATHRR</sequence>
<dbReference type="RefSeq" id="WP_136845462.1">
    <property type="nucleotide sequence ID" value="NZ_SSTM01000002.1"/>
</dbReference>
<feature type="transmembrane region" description="Helical" evidence="2">
    <location>
        <begin position="1434"/>
        <end position="1452"/>
    </location>
</feature>
<protein>
    <submittedName>
        <fullName evidence="5">Fibro-slime domain-containing protein</fullName>
    </submittedName>
</protein>
<feature type="region of interest" description="Disordered" evidence="1">
    <location>
        <begin position="68"/>
        <end position="137"/>
    </location>
</feature>
<dbReference type="EMBL" id="SSTM01000002">
    <property type="protein sequence ID" value="TJW11284.1"/>
    <property type="molecule type" value="Genomic_DNA"/>
</dbReference>
<organism evidence="5 6">
    <name type="scientific">Parvibacter caecicola</name>
    <dbReference type="NCBI Taxonomy" id="747645"/>
    <lineage>
        <taxon>Bacteria</taxon>
        <taxon>Bacillati</taxon>
        <taxon>Actinomycetota</taxon>
        <taxon>Coriobacteriia</taxon>
        <taxon>Coriobacteriales</taxon>
        <taxon>Coriobacteriaceae</taxon>
        <taxon>Parvibacter</taxon>
    </lineage>
</organism>
<feature type="domain" description="DUF7601" evidence="4">
    <location>
        <begin position="1276"/>
        <end position="1390"/>
    </location>
</feature>
<feature type="compositionally biased region" description="Polar residues" evidence="1">
    <location>
        <begin position="68"/>
        <end position="90"/>
    </location>
</feature>
<dbReference type="Gene3D" id="2.60.40.1140">
    <property type="entry name" value="Collagen-binding surface protein Cna, B-type domain"/>
    <property type="match status" value="1"/>
</dbReference>
<evidence type="ECO:0000313" key="6">
    <source>
        <dbReference type="Proteomes" id="UP000309454"/>
    </source>
</evidence>
<dbReference type="InterPro" id="IPR011874">
    <property type="entry name" value="Fibro_Slime"/>
</dbReference>
<evidence type="ECO:0000259" key="3">
    <source>
        <dbReference type="Pfam" id="PF17802"/>
    </source>
</evidence>
<comment type="caution">
    <text evidence="5">The sequence shown here is derived from an EMBL/GenBank/DDBJ whole genome shotgun (WGS) entry which is preliminary data.</text>
</comment>
<dbReference type="GO" id="GO:0005975">
    <property type="term" value="P:carbohydrate metabolic process"/>
    <property type="evidence" value="ECO:0007669"/>
    <property type="project" value="UniProtKB-ARBA"/>
</dbReference>
<dbReference type="InterPro" id="IPR013783">
    <property type="entry name" value="Ig-like_fold"/>
</dbReference>
<dbReference type="Pfam" id="PF24547">
    <property type="entry name" value="DUF7601"/>
    <property type="match status" value="1"/>
</dbReference>
<gene>
    <name evidence="5" type="ORF">E5982_03470</name>
</gene>
<dbReference type="OrthoDB" id="9816455at2"/>